<proteinExistence type="predicted"/>
<accession>A0A6J4TM73</accession>
<feature type="compositionally biased region" description="Basic residues" evidence="1">
    <location>
        <begin position="24"/>
        <end position="37"/>
    </location>
</feature>
<feature type="non-terminal residue" evidence="2">
    <location>
        <position position="1"/>
    </location>
</feature>
<sequence>PNPAAPTRVAGMAGLRDHDLRRPAQPRRDRRQRRRRPTRSDALARDLLLRLHLLRRARPQLRGHGMADTPQRSTGRQRPAAAPLLTSCPICCPSSGGPM</sequence>
<feature type="non-terminal residue" evidence="2">
    <location>
        <position position="99"/>
    </location>
</feature>
<dbReference type="EMBL" id="CADCVQ010000153">
    <property type="protein sequence ID" value="CAA9525589.1"/>
    <property type="molecule type" value="Genomic_DNA"/>
</dbReference>
<dbReference type="AlphaFoldDB" id="A0A6J4TM73"/>
<organism evidence="2">
    <name type="scientific">uncultured Solirubrobacteraceae bacterium</name>
    <dbReference type="NCBI Taxonomy" id="1162706"/>
    <lineage>
        <taxon>Bacteria</taxon>
        <taxon>Bacillati</taxon>
        <taxon>Actinomycetota</taxon>
        <taxon>Thermoleophilia</taxon>
        <taxon>Solirubrobacterales</taxon>
        <taxon>Solirubrobacteraceae</taxon>
        <taxon>environmental samples</taxon>
    </lineage>
</organism>
<gene>
    <name evidence="2" type="ORF">AVDCRST_MAG67-3561</name>
</gene>
<feature type="region of interest" description="Disordered" evidence="1">
    <location>
        <begin position="1"/>
        <end position="43"/>
    </location>
</feature>
<feature type="region of interest" description="Disordered" evidence="1">
    <location>
        <begin position="55"/>
        <end position="99"/>
    </location>
</feature>
<name>A0A6J4TM73_9ACTN</name>
<reference evidence="2" key="1">
    <citation type="submission" date="2020-02" db="EMBL/GenBank/DDBJ databases">
        <authorList>
            <person name="Meier V. D."/>
        </authorList>
    </citation>
    <scope>NUCLEOTIDE SEQUENCE</scope>
    <source>
        <strain evidence="2">AVDCRST_MAG67</strain>
    </source>
</reference>
<evidence type="ECO:0000313" key="2">
    <source>
        <dbReference type="EMBL" id="CAA9525589.1"/>
    </source>
</evidence>
<evidence type="ECO:0000256" key="1">
    <source>
        <dbReference type="SAM" id="MobiDB-lite"/>
    </source>
</evidence>
<protein>
    <submittedName>
        <fullName evidence="2">Uncharacterized protein</fullName>
    </submittedName>
</protein>